<evidence type="ECO:0000313" key="2">
    <source>
        <dbReference type="EMBL" id="WYW55836.1"/>
    </source>
</evidence>
<dbReference type="RefSeq" id="WP_340933522.1">
    <property type="nucleotide sequence ID" value="NZ_CP150496.1"/>
</dbReference>
<dbReference type="InterPro" id="IPR036423">
    <property type="entry name" value="SOD-like_Cu/Zn_dom_sf"/>
</dbReference>
<proteinExistence type="inferred from homology"/>
<comment type="similarity">
    <text evidence="1">Belongs to the Cu-Zn superoxide dismutase family.</text>
</comment>
<name>A0ABZ2TRR8_9FLAO</name>
<evidence type="ECO:0000313" key="3">
    <source>
        <dbReference type="Proteomes" id="UP001491088"/>
    </source>
</evidence>
<evidence type="ECO:0000256" key="1">
    <source>
        <dbReference type="ARBA" id="ARBA00010457"/>
    </source>
</evidence>
<dbReference type="EMBL" id="CP150496">
    <property type="protein sequence ID" value="WYW55836.1"/>
    <property type="molecule type" value="Genomic_DNA"/>
</dbReference>
<keyword evidence="3" id="KW-1185">Reference proteome</keyword>
<dbReference type="SUPFAM" id="SSF49329">
    <property type="entry name" value="Cu,Zn superoxide dismutase-like"/>
    <property type="match status" value="6"/>
</dbReference>
<gene>
    <name evidence="2" type="ORF">WG950_00980</name>
</gene>
<dbReference type="Proteomes" id="UP001491088">
    <property type="component" value="Chromosome"/>
</dbReference>
<accession>A0ABZ2TRR8</accession>
<organism evidence="2 3">
    <name type="scientific">Polaribacter marinaquae</name>
    <dbReference type="NCBI Taxonomy" id="1642819"/>
    <lineage>
        <taxon>Bacteria</taxon>
        <taxon>Pseudomonadati</taxon>
        <taxon>Bacteroidota</taxon>
        <taxon>Flavobacteriia</taxon>
        <taxon>Flavobacteriales</taxon>
        <taxon>Flavobacteriaceae</taxon>
    </lineage>
</organism>
<reference evidence="2 3" key="1">
    <citation type="submission" date="2024-03" db="EMBL/GenBank/DDBJ databases">
        <authorList>
            <person name="Cao K."/>
        </authorList>
    </citation>
    <scope>NUCLEOTIDE SEQUENCE [LARGE SCALE GENOMIC DNA]</scope>
    <source>
        <strain evidence="2 3">MCCC 1K00696</strain>
    </source>
</reference>
<protein>
    <submittedName>
        <fullName evidence="2">CHRD domain-containing protein</fullName>
    </submittedName>
</protein>
<sequence length="768" mass="80207">MKKLNLILLFLSFAFYNCNNEDDFDYKFYTPTGNSITYNLGTKDVSGISGKVSFVENQDASININISLDGTPEGGQHPAHIHFNTAAEGGDIALSLGSVSGSSGKSTINVTTLDNGTPITFSELLEFDGYINVHLSKDELGTIVAQGDIGQNALKPNAIVYDLGEKDVAGISGTATFSERKNGSILAELDIQNTPEGGEHPAHIHANTALEGGGILLSFTPVNGDTGKSFTNFTALDDGTALSFSDIQNLDAYINVHLSATQLSTIVSQGDIGVNDLTGNTKEYDLGEKDVTGISGTATFSERINGEALATLKLMNTPAGGSHPSHIHANTALEGGSILFSFNPVNGDTGMSMTNVSTFDDGSSFMYADIAELDGYINVHLSSTQLSTIVAQGDIGQNDLTGNTKEYDLGEKDVTGISGTATFSERINGEALATLDIMNTPAGGMHPSHIHANTAVEGGSILFSFNPVNGDTGMSMTNVSTFDDGSSFMYADIAELDGYINVHLSSTQLSTIVAQGDIGQNDLTGNTTMYDLGEKDVAGISGTATFSERVNGEALATLDIMNTPAGGMHPAHIHANTAVEGGAILFSFNPVNGDTGMSMTNVSTFDDGSSFVYADIANLDAYINVHLSATQLSTIVAQGDIGKNDLTSESKVYTLAEKDVAGISGTATFYKRIDGSALAVLNIMNTPAGGMHPAHIHENDAATGGPIAFSFSPVNGDTGMSMSQVETLDDGTAITYDEILTFDGYINVHLSASQLGTIVAQGNIGSNE</sequence>